<dbReference type="AlphaFoldDB" id="A0A4V1FA61"/>
<organism evidence="2 3">
    <name type="scientific">Brenneria rubrifaciens</name>
    <dbReference type="NCBI Taxonomy" id="55213"/>
    <lineage>
        <taxon>Bacteria</taxon>
        <taxon>Pseudomonadati</taxon>
        <taxon>Pseudomonadota</taxon>
        <taxon>Gammaproteobacteria</taxon>
        <taxon>Enterobacterales</taxon>
        <taxon>Pectobacteriaceae</taxon>
        <taxon>Brenneria</taxon>
    </lineage>
</organism>
<dbReference type="KEGG" id="brb:EH207_16470"/>
<gene>
    <name evidence="2" type="ORF">EH207_16470</name>
</gene>
<reference evidence="2 3" key="1">
    <citation type="submission" date="2018-11" db="EMBL/GenBank/DDBJ databases">
        <title>Genome sequences of Brenneria nigrifluens and Brenneria rubrifaciens.</title>
        <authorList>
            <person name="Poret-Peterson A.T."/>
            <person name="McClean A.E."/>
            <person name="Kluepfel D.A."/>
        </authorList>
    </citation>
    <scope>NUCLEOTIDE SEQUENCE [LARGE SCALE GENOMIC DNA]</scope>
    <source>
        <strain evidence="2 3">6D370</strain>
    </source>
</reference>
<sequence>MEHQAKCSPHSSGISSWGAIFILPYRIWKAWRLRVKTRRILLNMDDTRLEDIGLSRDDITRFK</sequence>
<evidence type="ECO:0000313" key="3">
    <source>
        <dbReference type="Proteomes" id="UP000299580"/>
    </source>
</evidence>
<proteinExistence type="predicted"/>
<protein>
    <submittedName>
        <fullName evidence="2">DUF1127 domain-containing protein</fullName>
    </submittedName>
</protein>
<dbReference type="InterPro" id="IPR009506">
    <property type="entry name" value="YjiS-like"/>
</dbReference>
<evidence type="ECO:0000259" key="1">
    <source>
        <dbReference type="Pfam" id="PF06568"/>
    </source>
</evidence>
<evidence type="ECO:0000313" key="2">
    <source>
        <dbReference type="EMBL" id="QCR09953.1"/>
    </source>
</evidence>
<accession>A0A4V1FA61</accession>
<dbReference type="RefSeq" id="WP_137714951.1">
    <property type="nucleotide sequence ID" value="NZ_CP034035.1"/>
</dbReference>
<keyword evidence="3" id="KW-1185">Reference proteome</keyword>
<dbReference type="Proteomes" id="UP000299580">
    <property type="component" value="Chromosome"/>
</dbReference>
<feature type="domain" description="YjiS-like" evidence="1">
    <location>
        <begin position="26"/>
        <end position="59"/>
    </location>
</feature>
<dbReference type="OrthoDB" id="6505244at2"/>
<dbReference type="EMBL" id="CP034035">
    <property type="protein sequence ID" value="QCR09953.1"/>
    <property type="molecule type" value="Genomic_DNA"/>
</dbReference>
<dbReference type="Pfam" id="PF06568">
    <property type="entry name" value="YjiS-like"/>
    <property type="match status" value="1"/>
</dbReference>
<name>A0A4V1FA61_9GAMM</name>